<dbReference type="RefSeq" id="WP_104808975.1">
    <property type="nucleotide sequence ID" value="NZ_MQUA01000013.1"/>
</dbReference>
<reference evidence="2 3" key="1">
    <citation type="submission" date="2016-11" db="EMBL/GenBank/DDBJ databases">
        <title>Trade-off between light-utilization and light-protection in marine flavobacteria.</title>
        <authorList>
            <person name="Kumagai Y."/>
        </authorList>
    </citation>
    <scope>NUCLEOTIDE SEQUENCE [LARGE SCALE GENOMIC DNA]</scope>
    <source>
        <strain evidence="2 3">ATCC 700397</strain>
    </source>
</reference>
<gene>
    <name evidence="2" type="ORF">BST83_05825</name>
</gene>
<dbReference type="AlphaFoldDB" id="A0A2S7KVQ7"/>
<organism evidence="2 3">
    <name type="scientific">Polaribacter filamentus</name>
    <dbReference type="NCBI Taxonomy" id="53483"/>
    <lineage>
        <taxon>Bacteria</taxon>
        <taxon>Pseudomonadati</taxon>
        <taxon>Bacteroidota</taxon>
        <taxon>Flavobacteriia</taxon>
        <taxon>Flavobacteriales</taxon>
        <taxon>Flavobacteriaceae</taxon>
    </lineage>
</organism>
<dbReference type="Proteomes" id="UP000239522">
    <property type="component" value="Unassembled WGS sequence"/>
</dbReference>
<keyword evidence="1" id="KW-1133">Transmembrane helix</keyword>
<comment type="caution">
    <text evidence="2">The sequence shown here is derived from an EMBL/GenBank/DDBJ whole genome shotgun (WGS) entry which is preliminary data.</text>
</comment>
<keyword evidence="1" id="KW-0812">Transmembrane</keyword>
<keyword evidence="1" id="KW-0472">Membrane</keyword>
<keyword evidence="3" id="KW-1185">Reference proteome</keyword>
<sequence>MKKGLKKYVVKYTLEFFVIVLSISFSFWINEWNSLRNNKALERAYLRDINTEFKDNKIQLVKRLRFMNKTYNIGKNFIKNFPITDQNTDSIFEGIFGKPPYLSSVVSFDPSSSSIKSLINSPSFSNISNLKLKKYIVEWSDLVLDYKEEEEASNQVSKEIIQFHKNTASLNYQFKGLISKEDKIKLEKLVYWKTNTLAIIVDSTSFPMELESTKVMASINAIIALTEPNTLSRN</sequence>
<dbReference type="EMBL" id="MQUA01000013">
    <property type="protein sequence ID" value="PQB06725.1"/>
    <property type="molecule type" value="Genomic_DNA"/>
</dbReference>
<proteinExistence type="predicted"/>
<protein>
    <submittedName>
        <fullName evidence="2">Uncharacterized protein</fullName>
    </submittedName>
</protein>
<accession>A0A2S7KVQ7</accession>
<name>A0A2S7KVQ7_9FLAO</name>
<evidence type="ECO:0000313" key="3">
    <source>
        <dbReference type="Proteomes" id="UP000239522"/>
    </source>
</evidence>
<feature type="transmembrane region" description="Helical" evidence="1">
    <location>
        <begin position="12"/>
        <end position="29"/>
    </location>
</feature>
<evidence type="ECO:0000313" key="2">
    <source>
        <dbReference type="EMBL" id="PQB06725.1"/>
    </source>
</evidence>
<evidence type="ECO:0000256" key="1">
    <source>
        <dbReference type="SAM" id="Phobius"/>
    </source>
</evidence>